<dbReference type="AlphaFoldDB" id="A0A0P1AU05"/>
<dbReference type="Proteomes" id="UP000054928">
    <property type="component" value="Unassembled WGS sequence"/>
</dbReference>
<protein>
    <submittedName>
        <fullName evidence="2">Uncharacterized protein</fullName>
    </submittedName>
</protein>
<accession>A0A0P1AU05</accession>
<organism evidence="2 3">
    <name type="scientific">Plasmopara halstedii</name>
    <name type="common">Downy mildew of sunflower</name>
    <dbReference type="NCBI Taxonomy" id="4781"/>
    <lineage>
        <taxon>Eukaryota</taxon>
        <taxon>Sar</taxon>
        <taxon>Stramenopiles</taxon>
        <taxon>Oomycota</taxon>
        <taxon>Peronosporomycetes</taxon>
        <taxon>Peronosporales</taxon>
        <taxon>Peronosporaceae</taxon>
        <taxon>Plasmopara</taxon>
    </lineage>
</organism>
<reference evidence="3" key="1">
    <citation type="submission" date="2014-09" db="EMBL/GenBank/DDBJ databases">
        <authorList>
            <person name="Sharma Rahul"/>
            <person name="Thines Marco"/>
        </authorList>
    </citation>
    <scope>NUCLEOTIDE SEQUENCE [LARGE SCALE GENOMIC DNA]</scope>
</reference>
<dbReference type="EMBL" id="CCYD01001204">
    <property type="protein sequence ID" value="CEG44438.1"/>
    <property type="molecule type" value="Genomic_DNA"/>
</dbReference>
<dbReference type="RefSeq" id="XP_024580807.1">
    <property type="nucleotide sequence ID" value="XM_024730540.1"/>
</dbReference>
<name>A0A0P1AU05_PLAHL</name>
<keyword evidence="3" id="KW-1185">Reference proteome</keyword>
<sequence>MQSRYTSFNVNIQSLRGTPSRICSARKTQKSTSSDWNDGKDRKKLNRDEDSNLHSFEGCCATPLTLQNVVCK</sequence>
<evidence type="ECO:0000313" key="3">
    <source>
        <dbReference type="Proteomes" id="UP000054928"/>
    </source>
</evidence>
<proteinExistence type="predicted"/>
<dbReference type="GeneID" id="36395860"/>
<evidence type="ECO:0000256" key="1">
    <source>
        <dbReference type="SAM" id="MobiDB-lite"/>
    </source>
</evidence>
<feature type="region of interest" description="Disordered" evidence="1">
    <location>
        <begin position="21"/>
        <end position="46"/>
    </location>
</feature>
<evidence type="ECO:0000313" key="2">
    <source>
        <dbReference type="EMBL" id="CEG44438.1"/>
    </source>
</evidence>
<feature type="compositionally biased region" description="Basic and acidic residues" evidence="1">
    <location>
        <begin position="37"/>
        <end position="46"/>
    </location>
</feature>